<protein>
    <submittedName>
        <fullName evidence="2">Fibrinogen-related molecule</fullName>
    </submittedName>
</protein>
<feature type="signal peptide" evidence="1">
    <location>
        <begin position="1"/>
        <end position="25"/>
    </location>
</feature>
<comment type="caution">
    <text evidence="2">The sequence shown here is derived from an EMBL/GenBank/DDBJ whole genome shotgun (WGS) entry which is preliminary data.</text>
</comment>
<evidence type="ECO:0000313" key="2">
    <source>
        <dbReference type="EMBL" id="GFN90791.1"/>
    </source>
</evidence>
<organism evidence="2 3">
    <name type="scientific">Plakobranchus ocellatus</name>
    <dbReference type="NCBI Taxonomy" id="259542"/>
    <lineage>
        <taxon>Eukaryota</taxon>
        <taxon>Metazoa</taxon>
        <taxon>Spiralia</taxon>
        <taxon>Lophotrochozoa</taxon>
        <taxon>Mollusca</taxon>
        <taxon>Gastropoda</taxon>
        <taxon>Heterobranchia</taxon>
        <taxon>Euthyneura</taxon>
        <taxon>Panpulmonata</taxon>
        <taxon>Sacoglossa</taxon>
        <taxon>Placobranchoidea</taxon>
        <taxon>Plakobranchidae</taxon>
        <taxon>Plakobranchus</taxon>
    </lineage>
</organism>
<dbReference type="AlphaFoldDB" id="A0AAV3Z8H4"/>
<feature type="chain" id="PRO_5043842396" evidence="1">
    <location>
        <begin position="26"/>
        <end position="190"/>
    </location>
</feature>
<reference evidence="2 3" key="1">
    <citation type="journal article" date="2021" name="Elife">
        <title>Chloroplast acquisition without the gene transfer in kleptoplastic sea slugs, Plakobranchus ocellatus.</title>
        <authorList>
            <person name="Maeda T."/>
            <person name="Takahashi S."/>
            <person name="Yoshida T."/>
            <person name="Shimamura S."/>
            <person name="Takaki Y."/>
            <person name="Nagai Y."/>
            <person name="Toyoda A."/>
            <person name="Suzuki Y."/>
            <person name="Arimoto A."/>
            <person name="Ishii H."/>
            <person name="Satoh N."/>
            <person name="Nishiyama T."/>
            <person name="Hasebe M."/>
            <person name="Maruyama T."/>
            <person name="Minagawa J."/>
            <person name="Obokata J."/>
            <person name="Shigenobu S."/>
        </authorList>
    </citation>
    <scope>NUCLEOTIDE SEQUENCE [LARGE SCALE GENOMIC DNA]</scope>
</reference>
<evidence type="ECO:0000256" key="1">
    <source>
        <dbReference type="SAM" id="SignalP"/>
    </source>
</evidence>
<accession>A0AAV3Z8H4</accession>
<proteinExistence type="predicted"/>
<keyword evidence="3" id="KW-1185">Reference proteome</keyword>
<dbReference type="EMBL" id="BLXT01002061">
    <property type="protein sequence ID" value="GFN90791.1"/>
    <property type="molecule type" value="Genomic_DNA"/>
</dbReference>
<evidence type="ECO:0000313" key="3">
    <source>
        <dbReference type="Proteomes" id="UP000735302"/>
    </source>
</evidence>
<dbReference type="Proteomes" id="UP000735302">
    <property type="component" value="Unassembled WGS sequence"/>
</dbReference>
<name>A0AAV3Z8H4_9GAST</name>
<keyword evidence="1" id="KW-0732">Signal</keyword>
<gene>
    <name evidence="2" type="ORF">PoB_001729700</name>
</gene>
<sequence length="190" mass="20721">MALCSSNVIFTVFVFLVLFSGICIAQCNLRGWFGDGCQFQCHCGGNVECSQFGTCIDGCDPQWFGPACQYDVSEYTVGPDLSWLSDNDHTTCNNRDNVQSITVELDTPHPLTWVRVVASAPAYLDQFELRYQIEGSGTFIRCANPRSARVDDSTLDISCPTSDVVSHVTVSGFIVRGLCSLYISGGKEGS</sequence>